<proteinExistence type="predicted"/>
<organism evidence="2 3">
    <name type="scientific">Pristionchus mayeri</name>
    <dbReference type="NCBI Taxonomy" id="1317129"/>
    <lineage>
        <taxon>Eukaryota</taxon>
        <taxon>Metazoa</taxon>
        <taxon>Ecdysozoa</taxon>
        <taxon>Nematoda</taxon>
        <taxon>Chromadorea</taxon>
        <taxon>Rhabditida</taxon>
        <taxon>Rhabditina</taxon>
        <taxon>Diplogasteromorpha</taxon>
        <taxon>Diplogasteroidea</taxon>
        <taxon>Neodiplogasteridae</taxon>
        <taxon>Pristionchus</taxon>
    </lineage>
</organism>
<keyword evidence="1" id="KW-0732">Signal</keyword>
<dbReference type="AlphaFoldDB" id="A0AAN4ZHM3"/>
<gene>
    <name evidence="2" type="ORF">PMAYCL1PPCAC_08367</name>
</gene>
<dbReference type="Proteomes" id="UP001328107">
    <property type="component" value="Unassembled WGS sequence"/>
</dbReference>
<keyword evidence="3" id="KW-1185">Reference proteome</keyword>
<feature type="chain" id="PRO_5042841353" evidence="1">
    <location>
        <begin position="21"/>
        <end position="87"/>
    </location>
</feature>
<feature type="signal peptide" evidence="1">
    <location>
        <begin position="1"/>
        <end position="20"/>
    </location>
</feature>
<sequence length="87" mass="10163">ILYFLYAIALESMCVPVLFSTYDTPEKTTYLKQNHPAMLWLAKEHSWIEYAPDSATKIVNIHVLVKGMIYRKITPILRLNIPRNLEI</sequence>
<comment type="caution">
    <text evidence="2">The sequence shown here is derived from an EMBL/GenBank/DDBJ whole genome shotgun (WGS) entry which is preliminary data.</text>
</comment>
<protein>
    <submittedName>
        <fullName evidence="2">Uncharacterized protein</fullName>
    </submittedName>
</protein>
<evidence type="ECO:0000313" key="2">
    <source>
        <dbReference type="EMBL" id="GMR38172.1"/>
    </source>
</evidence>
<name>A0AAN4ZHM3_9BILA</name>
<dbReference type="EMBL" id="BTRK01000002">
    <property type="protein sequence ID" value="GMR38172.1"/>
    <property type="molecule type" value="Genomic_DNA"/>
</dbReference>
<evidence type="ECO:0000313" key="3">
    <source>
        <dbReference type="Proteomes" id="UP001328107"/>
    </source>
</evidence>
<reference evidence="3" key="1">
    <citation type="submission" date="2022-10" db="EMBL/GenBank/DDBJ databases">
        <title>Genome assembly of Pristionchus species.</title>
        <authorList>
            <person name="Yoshida K."/>
            <person name="Sommer R.J."/>
        </authorList>
    </citation>
    <scope>NUCLEOTIDE SEQUENCE [LARGE SCALE GENOMIC DNA]</scope>
    <source>
        <strain evidence="3">RS5460</strain>
    </source>
</reference>
<accession>A0AAN4ZHM3</accession>
<evidence type="ECO:0000256" key="1">
    <source>
        <dbReference type="SAM" id="SignalP"/>
    </source>
</evidence>
<feature type="non-terminal residue" evidence="2">
    <location>
        <position position="1"/>
    </location>
</feature>